<evidence type="ECO:0000256" key="7">
    <source>
        <dbReference type="SAM" id="MobiDB-lite"/>
    </source>
</evidence>
<dbReference type="Proteomes" id="UP000722485">
    <property type="component" value="Unassembled WGS sequence"/>
</dbReference>
<evidence type="ECO:0000256" key="6">
    <source>
        <dbReference type="PROSITE-ProRule" id="PRU00023"/>
    </source>
</evidence>
<feature type="repeat" description="ANK" evidence="6">
    <location>
        <begin position="1617"/>
        <end position="1649"/>
    </location>
</feature>
<evidence type="ECO:0008006" key="10">
    <source>
        <dbReference type="Google" id="ProtNLM"/>
    </source>
</evidence>
<dbReference type="Pfam" id="PF13637">
    <property type="entry name" value="Ank_4"/>
    <property type="match status" value="1"/>
</dbReference>
<keyword evidence="2" id="KW-0677">Repeat</keyword>
<dbReference type="Gene3D" id="3.40.50.1820">
    <property type="entry name" value="alpha/beta hydrolase"/>
    <property type="match status" value="1"/>
</dbReference>
<dbReference type="SMART" id="SM00248">
    <property type="entry name" value="ANK"/>
    <property type="match status" value="22"/>
</dbReference>
<dbReference type="InterPro" id="IPR036770">
    <property type="entry name" value="Ankyrin_rpt-contain_sf"/>
</dbReference>
<evidence type="ECO:0000256" key="1">
    <source>
        <dbReference type="ARBA" id="ARBA00022723"/>
    </source>
</evidence>
<name>A0A9P5LJT8_9HYPO</name>
<reference evidence="8" key="1">
    <citation type="submission" date="2020-03" db="EMBL/GenBank/DDBJ databases">
        <title>Draft Genome Sequence of Cylindrodendrum hubeiense.</title>
        <authorList>
            <person name="Buettner E."/>
            <person name="Kellner H."/>
        </authorList>
    </citation>
    <scope>NUCLEOTIDE SEQUENCE</scope>
    <source>
        <strain evidence="8">IHI 201604</strain>
    </source>
</reference>
<keyword evidence="4" id="KW-0862">Zinc</keyword>
<feature type="repeat" description="ANK" evidence="6">
    <location>
        <begin position="1472"/>
        <end position="1504"/>
    </location>
</feature>
<dbReference type="PANTHER" id="PTHR24198">
    <property type="entry name" value="ANKYRIN REPEAT AND PROTEIN KINASE DOMAIN-CONTAINING PROTEIN"/>
    <property type="match status" value="1"/>
</dbReference>
<evidence type="ECO:0000256" key="5">
    <source>
        <dbReference type="ARBA" id="ARBA00023043"/>
    </source>
</evidence>
<dbReference type="Gene3D" id="3.30.60.90">
    <property type="match status" value="1"/>
</dbReference>
<feature type="compositionally biased region" description="Acidic residues" evidence="7">
    <location>
        <begin position="1882"/>
        <end position="1895"/>
    </location>
</feature>
<feature type="region of interest" description="Disordered" evidence="7">
    <location>
        <begin position="1830"/>
        <end position="1895"/>
    </location>
</feature>
<keyword evidence="1" id="KW-0479">Metal-binding</keyword>
<keyword evidence="9" id="KW-1185">Reference proteome</keyword>
<feature type="repeat" description="ANK" evidence="6">
    <location>
        <begin position="1190"/>
        <end position="1222"/>
    </location>
</feature>
<feature type="region of interest" description="Disordered" evidence="7">
    <location>
        <begin position="1"/>
        <end position="49"/>
    </location>
</feature>
<dbReference type="Gene3D" id="1.25.40.20">
    <property type="entry name" value="Ankyrin repeat-containing domain"/>
    <property type="match status" value="3"/>
</dbReference>
<keyword evidence="3" id="KW-0863">Zinc-finger</keyword>
<dbReference type="PROSITE" id="PS50297">
    <property type="entry name" value="ANK_REP_REGION"/>
    <property type="match status" value="6"/>
</dbReference>
<evidence type="ECO:0000313" key="8">
    <source>
        <dbReference type="EMBL" id="KAF7554349.1"/>
    </source>
</evidence>
<dbReference type="InterPro" id="IPR002110">
    <property type="entry name" value="Ankyrin_rpt"/>
</dbReference>
<dbReference type="Pfam" id="PF12796">
    <property type="entry name" value="Ank_2"/>
    <property type="match status" value="7"/>
</dbReference>
<dbReference type="SUPFAM" id="SSF48403">
    <property type="entry name" value="Ankyrin repeat"/>
    <property type="match status" value="3"/>
</dbReference>
<gene>
    <name evidence="8" type="ORF">G7Z17_g2957</name>
</gene>
<sequence>MADLESIPLEASTLALETHEPPAAATPGSDAGSNPPHDAKEDDDQDTVSVKTTTESLFSVDLAEGPPEERNIGLGINSRGWSGSNYDDYDIITVHGIRDDYKTAWTDKNGDWWVKKQLFKKLSVREIDYSYDIDEESILYQPNGIRLHAERLVEEYAEIRRRLEETETDRPIIWICHDLGGTIVKEALSIATNNPLKYGKISILTTALIFLGTPHRFQSMSDLEDQLHKLILLPGPEIRNRVLPKVRNLAVQVNKTNQSFLATKLFDRAVIFNIFTQSVVDSLSQKHIDETIGADGTDLEKKESLENAVTPFPRYAHFVGHSFEAAGRLRLTNVDHLNHTRGDADDEWFSFVSDMVNESGCIIKVYYRAIHLQARLLSLAPPTRALNVPFDPVLPKHPIISWIQTQKPYITFEKTGNGPRLLHLHGNGNSLVDISEVSRLFYADYDSLATGRESERKPDNTVIYFEFDQWDSRYNDLSSMLTYLINVISWHFWTALGSSIPEELGFMNDTGAYSLEGLYNMYSVFRYCTENLYPLIIFIGCFDQCPEDQRRWFLERILKEQSYSEATHRIVLSTSTRDGLAVPSFPDETRINLDDCPAISESGGRLAEELQLGLAGLIANRPIYDDFRQQLERLLEECSDAPFLGHIILNWLGQHHRGIPKSKVADKIDKLFPPTAKNIVQVFISSLAPELQARASNVFNWVKHASEPWSPDSLIEALAVHEFPDEELSLDDADKDCIMTEIKEAFGGIITVENRDVKFSHPSFYILPEAGMEGSAEERAAKVNSILAETCLRYFQLKGAQEALAEFCLKNFEGGPWKTSLEAVVISHPRVTLAEYAVRFWPKHYKASGQFKPSKLVHELFASKQARASWEVPFWLLSNPVTRIQRHYISTLPTFAMLGLEDLLSDKVETENGQRWFEKDRWLAITEAARAGNKEIVKKLLEHARVDEEELQNALFWVAAQGNIEVLNMLLEKIPDLETFQWPSKIIYRAAAAGQEDLLAALLLSGADINETGSYWGASSVMVAAWLNQVSAIKFLVNSEYKLDINLKDNDGDSSITYATTRGEPQLIELLLQAGADIETRYDDGRGLVQLATQECRHKAIDILIKAGADFNTGKQHDNPPYYSRPPIIVAAQEGSRECVRLLLHHKADLNTECSTGSALYKAVLDNRVDVTRMLLEHDPKPDMEVTPEDEDMLLFSAVRTGNTELVSLLIEHGAKVDFVDPNGSLCKTPLSKACYRGDLEMVKLLLDKKADINYTGGSSDPPLFTALYENEIEVARHLLQHEDVDVKWAGSDGMGSLHGAFNHAEIIPELLKRGAPIDGNSIFGTPLHMASSGNKPESIEVLLGNDPKPDLESVVGDNGSVDQEIGCTPLQLACMYFAPKCVKLLLEAGADTKFKNKNDEDAVDILVRKGTDSKDAEECLRLLLSEPYSVPVDQVEEEGQTRLHKIHHTTAVPTVRLLVEAKAPLEVVNQEGYTPLAIAVNKGNESVAKYLIEQGANVNLFGSNFGSILHIAVSNGYLDLAKMLVDSGADLETVNPEYGQSLLYTALGIENSSKLKRMVRYLVDDVKVPINKLGGQFGYPIIRAASNLAQEDSFTGNNMLRFLIRRKAQLNVEDSQGRRAVHLACTSLDDGGIRALVAAGAEINATDKFGRMPIHFAASVSHDECFRYLLDKFPEIDVNLVDHDNWTPLMWAARSGDVDTVVGLLGLNADVWVRSRASGARDEWSALKLANFGGRPDWLKERLEPKEHTRVHSGKEEKWDEFFHKIKSGHRKESWCGGCLVTIIGIQWKCLQCTHEFSLCFKCYRYRDDMHDPEHSFEEIEPLYDEEVQPLAHSTSSDNGGDELPHEASGDDSDEETANPPRVVESDDAVSSHSDGHNDGAEFDLDSFDLDTED</sequence>
<feature type="region of interest" description="Disordered" evidence="7">
    <location>
        <begin position="56"/>
        <end position="75"/>
    </location>
</feature>
<comment type="caution">
    <text evidence="8">The sequence shown here is derived from an EMBL/GenBank/DDBJ whole genome shotgun (WGS) entry which is preliminary data.</text>
</comment>
<accession>A0A9P5LJT8</accession>
<evidence type="ECO:0000313" key="9">
    <source>
        <dbReference type="Proteomes" id="UP000722485"/>
    </source>
</evidence>
<dbReference type="CDD" id="cd02249">
    <property type="entry name" value="ZZ"/>
    <property type="match status" value="1"/>
</dbReference>
<evidence type="ECO:0000256" key="4">
    <source>
        <dbReference type="ARBA" id="ARBA00022833"/>
    </source>
</evidence>
<dbReference type="SUPFAM" id="SSF57850">
    <property type="entry name" value="RING/U-box"/>
    <property type="match status" value="1"/>
</dbReference>
<feature type="repeat" description="ANK" evidence="6">
    <location>
        <begin position="1685"/>
        <end position="1717"/>
    </location>
</feature>
<evidence type="ECO:0000256" key="2">
    <source>
        <dbReference type="ARBA" id="ARBA00022737"/>
    </source>
</evidence>
<protein>
    <recommendedName>
        <fullName evidence="10">C2H2-type domain-containing protein</fullName>
    </recommendedName>
</protein>
<organism evidence="8 9">
    <name type="scientific">Cylindrodendrum hubeiense</name>
    <dbReference type="NCBI Taxonomy" id="595255"/>
    <lineage>
        <taxon>Eukaryota</taxon>
        <taxon>Fungi</taxon>
        <taxon>Dikarya</taxon>
        <taxon>Ascomycota</taxon>
        <taxon>Pezizomycotina</taxon>
        <taxon>Sordariomycetes</taxon>
        <taxon>Hypocreomycetidae</taxon>
        <taxon>Hypocreales</taxon>
        <taxon>Nectriaceae</taxon>
        <taxon>Cylindrodendrum</taxon>
    </lineage>
</organism>
<dbReference type="InterPro" id="IPR029058">
    <property type="entry name" value="AB_hydrolase_fold"/>
</dbReference>
<keyword evidence="5 6" id="KW-0040">ANK repeat</keyword>
<feature type="repeat" description="ANK" evidence="6">
    <location>
        <begin position="1226"/>
        <end position="1258"/>
    </location>
</feature>
<dbReference type="SUPFAM" id="SSF53474">
    <property type="entry name" value="alpha/beta-Hydrolases"/>
    <property type="match status" value="1"/>
</dbReference>
<feature type="repeat" description="ANK" evidence="6">
    <location>
        <begin position="1051"/>
        <end position="1083"/>
    </location>
</feature>
<evidence type="ECO:0000256" key="3">
    <source>
        <dbReference type="ARBA" id="ARBA00022771"/>
    </source>
</evidence>
<feature type="repeat" description="ANK" evidence="6">
    <location>
        <begin position="1366"/>
        <end position="1398"/>
    </location>
</feature>
<dbReference type="PROSITE" id="PS50088">
    <property type="entry name" value="ANK_REPEAT"/>
    <property type="match status" value="9"/>
</dbReference>
<dbReference type="PANTHER" id="PTHR24198:SF165">
    <property type="entry name" value="ANKYRIN REPEAT-CONTAINING PROTEIN-RELATED"/>
    <property type="match status" value="1"/>
</dbReference>
<proteinExistence type="predicted"/>
<dbReference type="InterPro" id="IPR043145">
    <property type="entry name" value="Znf_ZZ_sf"/>
</dbReference>
<feature type="repeat" description="ANK" evidence="6">
    <location>
        <begin position="1505"/>
        <end position="1537"/>
    </location>
</feature>
<dbReference type="EMBL" id="JAANBB010000033">
    <property type="protein sequence ID" value="KAF7554349.1"/>
    <property type="molecule type" value="Genomic_DNA"/>
</dbReference>
<dbReference type="OrthoDB" id="341259at2759"/>
<dbReference type="GO" id="GO:0008270">
    <property type="term" value="F:zinc ion binding"/>
    <property type="evidence" value="ECO:0007669"/>
    <property type="project" value="UniProtKB-KW"/>
</dbReference>
<feature type="repeat" description="ANK" evidence="6">
    <location>
        <begin position="1123"/>
        <end position="1155"/>
    </location>
</feature>